<dbReference type="InterPro" id="IPR003646">
    <property type="entry name" value="SH3-like_bac-type"/>
</dbReference>
<dbReference type="Gene3D" id="2.30.30.40">
    <property type="entry name" value="SH3 Domains"/>
    <property type="match status" value="1"/>
</dbReference>
<evidence type="ECO:0000259" key="1">
    <source>
        <dbReference type="Pfam" id="PF08239"/>
    </source>
</evidence>
<dbReference type="Proteomes" id="UP000231912">
    <property type="component" value="Unassembled WGS sequence"/>
</dbReference>
<evidence type="ECO:0000313" key="3">
    <source>
        <dbReference type="Proteomes" id="UP000231912"/>
    </source>
</evidence>
<comment type="caution">
    <text evidence="2">The sequence shown here is derived from an EMBL/GenBank/DDBJ whole genome shotgun (WGS) entry which is preliminary data.</text>
</comment>
<gene>
    <name evidence="2" type="ORF">CH371_13805</name>
</gene>
<dbReference type="AlphaFoldDB" id="A0A2M9ZAU6"/>
<accession>A0A2M9ZAU6</accession>
<dbReference type="EMBL" id="NPDT01000005">
    <property type="protein sequence ID" value="PJZ65457.1"/>
    <property type="molecule type" value="Genomic_DNA"/>
</dbReference>
<sequence length="224" mass="25917">MRTFYFLILLFSILLFCKKENPPTSESNLNAVPPEDNSQIMCVGTKKGLKVREDSSRQAKELELLPYQTVVKVKGFGKEEKIDGRVHPWAVIEYQGKSAWVYSGYLKVDCYEYPTPVSEPDRIRESDIIGEWKKSKNSEYYIRINTDHTFEFSLFGGCDGDGCVEDGGSGKWDLKDDLIYFYHPKDIAAEHIYWVNKGYLESDAAHRPFKENYRNDSVYGLEKF</sequence>
<reference evidence="2 3" key="1">
    <citation type="submission" date="2017-07" db="EMBL/GenBank/DDBJ databases">
        <title>Leptospira spp. isolated from tropical soils.</title>
        <authorList>
            <person name="Thibeaux R."/>
            <person name="Iraola G."/>
            <person name="Ferres I."/>
            <person name="Bierque E."/>
            <person name="Girault D."/>
            <person name="Soupe-Gilbert M.-E."/>
            <person name="Picardeau M."/>
            <person name="Goarant C."/>
        </authorList>
    </citation>
    <scope>NUCLEOTIDE SEQUENCE [LARGE SCALE GENOMIC DNA]</scope>
    <source>
        <strain evidence="2 3">FH2-C-A2</strain>
    </source>
</reference>
<dbReference type="RefSeq" id="WP_100759409.1">
    <property type="nucleotide sequence ID" value="NZ_NPDT01000005.1"/>
</dbReference>
<feature type="domain" description="SH3b" evidence="1">
    <location>
        <begin position="48"/>
        <end position="107"/>
    </location>
</feature>
<protein>
    <recommendedName>
        <fullName evidence="1">SH3b domain-containing protein</fullName>
    </recommendedName>
</protein>
<name>A0A2M9ZAU6_9LEPT</name>
<dbReference type="Pfam" id="PF08239">
    <property type="entry name" value="SH3_3"/>
    <property type="match status" value="1"/>
</dbReference>
<evidence type="ECO:0000313" key="2">
    <source>
        <dbReference type="EMBL" id="PJZ65457.1"/>
    </source>
</evidence>
<organism evidence="2 3">
    <name type="scientific">Leptospira wolffii</name>
    <dbReference type="NCBI Taxonomy" id="409998"/>
    <lineage>
        <taxon>Bacteria</taxon>
        <taxon>Pseudomonadati</taxon>
        <taxon>Spirochaetota</taxon>
        <taxon>Spirochaetia</taxon>
        <taxon>Leptospirales</taxon>
        <taxon>Leptospiraceae</taxon>
        <taxon>Leptospira</taxon>
    </lineage>
</organism>
<proteinExistence type="predicted"/>